<name>A0A2A9EKR7_9MICO</name>
<gene>
    <name evidence="7" type="ORF">ATJ97_1340</name>
</gene>
<comment type="subcellular location">
    <subcellularLocation>
        <location evidence="1">Membrane</location>
        <topology evidence="1">Multi-pass membrane protein</topology>
    </subcellularLocation>
</comment>
<dbReference type="InterPro" id="IPR051533">
    <property type="entry name" value="WaaL-like"/>
</dbReference>
<dbReference type="GO" id="GO:0016874">
    <property type="term" value="F:ligase activity"/>
    <property type="evidence" value="ECO:0007669"/>
    <property type="project" value="UniProtKB-KW"/>
</dbReference>
<evidence type="ECO:0000313" key="7">
    <source>
        <dbReference type="EMBL" id="PFG38852.1"/>
    </source>
</evidence>
<feature type="transmembrane region" description="Helical" evidence="5">
    <location>
        <begin position="133"/>
        <end position="155"/>
    </location>
</feature>
<evidence type="ECO:0000259" key="6">
    <source>
        <dbReference type="Pfam" id="PF04932"/>
    </source>
</evidence>
<accession>A0A2A9EKR7</accession>
<feature type="transmembrane region" description="Helical" evidence="5">
    <location>
        <begin position="76"/>
        <end position="94"/>
    </location>
</feature>
<organism evidence="7 8">
    <name type="scientific">Georgenia soli</name>
    <dbReference type="NCBI Taxonomy" id="638953"/>
    <lineage>
        <taxon>Bacteria</taxon>
        <taxon>Bacillati</taxon>
        <taxon>Actinomycetota</taxon>
        <taxon>Actinomycetes</taxon>
        <taxon>Micrococcales</taxon>
        <taxon>Bogoriellaceae</taxon>
        <taxon>Georgenia</taxon>
    </lineage>
</organism>
<proteinExistence type="predicted"/>
<protein>
    <submittedName>
        <fullName evidence="7">O-antigen ligase</fullName>
    </submittedName>
</protein>
<keyword evidence="7" id="KW-0436">Ligase</keyword>
<dbReference type="AlphaFoldDB" id="A0A2A9EKR7"/>
<feature type="transmembrane region" description="Helical" evidence="5">
    <location>
        <begin position="237"/>
        <end position="257"/>
    </location>
</feature>
<evidence type="ECO:0000256" key="5">
    <source>
        <dbReference type="SAM" id="Phobius"/>
    </source>
</evidence>
<sequence length="478" mass="49101">MGALAPTLPGRRPPGPWAAVLALPLVAFVIPSSLVIAGPLHSNGWPGRLLVFWIAGAFALGWIVRQRPRRTSPAEVGCWLLLLGLTFSLAAAGLRTLSDVEAAGVLRYALVLFPLVVLAIGVASSASPRLCDALLLGIFVGAVFSSFIAVAQFVVPFSWEELLQLPGLDARGNHDELTRGDFFRVQGTTVHPIEFGVIAGAAVPLGLHLARYVPSRLGRQLATLSTLGVIGSIPLSISRSGVLVLMLAVAAYAVVLSPRQRATALVLGMAGLLLFRAAIPGLLGTVLGAFTDAETDTSISSRTDGIAAVTGMIEKQPILGYGLGTFRPEEYIFLDNQYLMSLVEGGLVLVAGILAWVFLALASARGAARRGDAVAASRAQAVFAGILAIAASGAFFDLFSFAQVTVMLFLLVGVAGALWHDGVATGRPLPSPIARFRAGAAGLGKPVVAAGVATPAAVTPGAAGAAGEVSALGAGRTT</sequence>
<dbReference type="PANTHER" id="PTHR37422">
    <property type="entry name" value="TEICHURONIC ACID BIOSYNTHESIS PROTEIN TUAE"/>
    <property type="match status" value="1"/>
</dbReference>
<dbReference type="Pfam" id="PF04932">
    <property type="entry name" value="Wzy_C"/>
    <property type="match status" value="1"/>
</dbReference>
<keyword evidence="3 5" id="KW-1133">Transmembrane helix</keyword>
<keyword evidence="2 5" id="KW-0812">Transmembrane</keyword>
<dbReference type="EMBL" id="PDJI01000004">
    <property type="protein sequence ID" value="PFG38852.1"/>
    <property type="molecule type" value="Genomic_DNA"/>
</dbReference>
<dbReference type="GO" id="GO:0016020">
    <property type="term" value="C:membrane"/>
    <property type="evidence" value="ECO:0007669"/>
    <property type="project" value="UniProtKB-SubCell"/>
</dbReference>
<comment type="caution">
    <text evidence="7">The sequence shown here is derived from an EMBL/GenBank/DDBJ whole genome shotgun (WGS) entry which is preliminary data.</text>
</comment>
<feature type="transmembrane region" description="Helical" evidence="5">
    <location>
        <begin position="401"/>
        <end position="419"/>
    </location>
</feature>
<keyword evidence="4 5" id="KW-0472">Membrane</keyword>
<evidence type="ECO:0000313" key="8">
    <source>
        <dbReference type="Proteomes" id="UP000222106"/>
    </source>
</evidence>
<reference evidence="7 8" key="1">
    <citation type="submission" date="2017-10" db="EMBL/GenBank/DDBJ databases">
        <title>Sequencing the genomes of 1000 actinobacteria strains.</title>
        <authorList>
            <person name="Klenk H.-P."/>
        </authorList>
    </citation>
    <scope>NUCLEOTIDE SEQUENCE [LARGE SCALE GENOMIC DNA]</scope>
    <source>
        <strain evidence="7 8">DSM 21838</strain>
    </source>
</reference>
<dbReference type="Proteomes" id="UP000222106">
    <property type="component" value="Unassembled WGS sequence"/>
</dbReference>
<feature type="transmembrane region" description="Helical" evidence="5">
    <location>
        <begin position="338"/>
        <end position="361"/>
    </location>
</feature>
<evidence type="ECO:0000256" key="4">
    <source>
        <dbReference type="ARBA" id="ARBA00023136"/>
    </source>
</evidence>
<dbReference type="InterPro" id="IPR007016">
    <property type="entry name" value="O-antigen_ligase-rel_domated"/>
</dbReference>
<feature type="transmembrane region" description="Helical" evidence="5">
    <location>
        <begin position="106"/>
        <end position="126"/>
    </location>
</feature>
<dbReference type="OrthoDB" id="5243524at2"/>
<evidence type="ECO:0000256" key="1">
    <source>
        <dbReference type="ARBA" id="ARBA00004141"/>
    </source>
</evidence>
<feature type="transmembrane region" description="Helical" evidence="5">
    <location>
        <begin position="373"/>
        <end position="395"/>
    </location>
</feature>
<feature type="transmembrane region" description="Helical" evidence="5">
    <location>
        <begin position="264"/>
        <end position="290"/>
    </location>
</feature>
<feature type="domain" description="O-antigen ligase-related" evidence="6">
    <location>
        <begin position="229"/>
        <end position="352"/>
    </location>
</feature>
<keyword evidence="8" id="KW-1185">Reference proteome</keyword>
<evidence type="ECO:0000256" key="2">
    <source>
        <dbReference type="ARBA" id="ARBA00022692"/>
    </source>
</evidence>
<dbReference type="RefSeq" id="WP_098483049.1">
    <property type="nucleotide sequence ID" value="NZ_PDJI01000004.1"/>
</dbReference>
<evidence type="ECO:0000256" key="3">
    <source>
        <dbReference type="ARBA" id="ARBA00022989"/>
    </source>
</evidence>
<dbReference type="PANTHER" id="PTHR37422:SF13">
    <property type="entry name" value="LIPOPOLYSACCHARIDE BIOSYNTHESIS PROTEIN PA4999-RELATED"/>
    <property type="match status" value="1"/>
</dbReference>
<feature type="transmembrane region" description="Helical" evidence="5">
    <location>
        <begin position="47"/>
        <end position="64"/>
    </location>
</feature>